<dbReference type="WBParaSite" id="L893_g32143.t2">
    <property type="protein sequence ID" value="L893_g32143.t2"/>
    <property type="gene ID" value="L893_g32143"/>
</dbReference>
<name>A0A1I8A1S1_9BILA</name>
<evidence type="ECO:0000256" key="1">
    <source>
        <dbReference type="SAM" id="MobiDB-lite"/>
    </source>
</evidence>
<keyword evidence="3" id="KW-1185">Reference proteome</keyword>
<feature type="region of interest" description="Disordered" evidence="1">
    <location>
        <begin position="790"/>
        <end position="817"/>
    </location>
</feature>
<feature type="compositionally biased region" description="Basic and acidic residues" evidence="1">
    <location>
        <begin position="166"/>
        <end position="181"/>
    </location>
</feature>
<feature type="region of interest" description="Disordered" evidence="1">
    <location>
        <begin position="205"/>
        <end position="265"/>
    </location>
</feature>
<dbReference type="PANTHER" id="PTHR21538:SF11">
    <property type="entry name" value="ANILLIN-LIKE PROTEIN 1"/>
    <property type="match status" value="1"/>
</dbReference>
<dbReference type="AlphaFoldDB" id="A0A1I8A1S1"/>
<dbReference type="Gene3D" id="2.30.29.30">
    <property type="entry name" value="Pleckstrin-homology domain (PH domain)/Phosphotyrosine-binding domain (PTB)"/>
    <property type="match status" value="1"/>
</dbReference>
<feature type="compositionally biased region" description="Low complexity" evidence="1">
    <location>
        <begin position="802"/>
        <end position="817"/>
    </location>
</feature>
<accession>A0A1I8A1S1</accession>
<dbReference type="GO" id="GO:0031106">
    <property type="term" value="P:septin ring organization"/>
    <property type="evidence" value="ECO:0007669"/>
    <property type="project" value="TreeGrafter"/>
</dbReference>
<dbReference type="PROSITE" id="PS50003">
    <property type="entry name" value="PH_DOMAIN"/>
    <property type="match status" value="1"/>
</dbReference>
<dbReference type="SMART" id="SM00233">
    <property type="entry name" value="PH"/>
    <property type="match status" value="1"/>
</dbReference>
<feature type="region of interest" description="Disordered" evidence="1">
    <location>
        <begin position="285"/>
        <end position="329"/>
    </location>
</feature>
<dbReference type="Proteomes" id="UP000095287">
    <property type="component" value="Unplaced"/>
</dbReference>
<evidence type="ECO:0000313" key="3">
    <source>
        <dbReference type="Proteomes" id="UP000095287"/>
    </source>
</evidence>
<dbReference type="InterPro" id="IPR037840">
    <property type="entry name" value="PH_Anillin"/>
</dbReference>
<feature type="domain" description="PH" evidence="2">
    <location>
        <begin position="887"/>
        <end position="999"/>
    </location>
</feature>
<feature type="region of interest" description="Disordered" evidence="1">
    <location>
        <begin position="455"/>
        <end position="488"/>
    </location>
</feature>
<organism evidence="3 4">
    <name type="scientific">Steinernema glaseri</name>
    <dbReference type="NCBI Taxonomy" id="37863"/>
    <lineage>
        <taxon>Eukaryota</taxon>
        <taxon>Metazoa</taxon>
        <taxon>Ecdysozoa</taxon>
        <taxon>Nematoda</taxon>
        <taxon>Chromadorea</taxon>
        <taxon>Rhabditida</taxon>
        <taxon>Tylenchina</taxon>
        <taxon>Panagrolaimomorpha</taxon>
        <taxon>Strongyloidoidea</taxon>
        <taxon>Steinernematidae</taxon>
        <taxon>Steinernema</taxon>
    </lineage>
</organism>
<dbReference type="GO" id="GO:0005826">
    <property type="term" value="C:actomyosin contractile ring"/>
    <property type="evidence" value="ECO:0007669"/>
    <property type="project" value="TreeGrafter"/>
</dbReference>
<dbReference type="PANTHER" id="PTHR21538">
    <property type="entry name" value="ANILLIN/RHOTEKIN RTKN"/>
    <property type="match status" value="1"/>
</dbReference>
<feature type="compositionally biased region" description="Polar residues" evidence="1">
    <location>
        <begin position="205"/>
        <end position="224"/>
    </location>
</feature>
<dbReference type="Pfam" id="PF08174">
    <property type="entry name" value="Anillin"/>
    <property type="match status" value="1"/>
</dbReference>
<dbReference type="CDD" id="cd01263">
    <property type="entry name" value="PH_anillin"/>
    <property type="match status" value="1"/>
</dbReference>
<dbReference type="InterPro" id="IPR011993">
    <property type="entry name" value="PH-like_dom_sf"/>
</dbReference>
<sequence length="1012" mass="111305">MSERAGLLDESILKIMEKARARRAILDEDKEKLNAWSSPTPTSPLAVPTTQVSVSAPCNKFSMKDKFAELSQAVDDFNYSSAPVKRDKDSFLHGPQKRVSVGAVETRPDVLFCPGGSKASPIKSSPIAEAEEPAEKSKKKVHYAFPIRYNAFADDSSVFLQSTSTEDSHPRSSGSDVHDTSHGPLESTCIDGSTGSRQYAQVHFSSKCTPRTSSTASMKISPVSSGRPVFSVFSGEPSPIVNPQSEGEGDDEVFNTEEDKGERTLTDTPSVKVVTNVKAKSIAQQFEERSRQATTTHATPVIRKPAKFPTTPLPPRQPAPSAPTPRLSANNPYIEEKRIGSVKSLMSRWEVSSTTGAPLHPDQSADELLQAAVHMAHAVNKPKFPGKLKGLQKADYPVKLTATAESTAKQPEEAVPKEVVVASAIPPGKQAELEMLDDGNEDSPIQKSPRLNISQSSVHDLSADMQEPEVAEEDDLIGDEDSASETDTAMPLKELGEDSYIDKAFGFINGSPYKTSTSGMAPIAETETLATPGSTVSNTGGESLLEAINTEVQKLDTPCVSTDRPNDTSSTPHLAHSISFYRKRGAGMTPKSLVTQIGTPRALEVLGEEASPKEERIDEARLQAMLKCIDKSISVEEEHIKQATRAYSLCRGSPEFRGSREEVDAQRALLIAQERRKALMVERDRLMRHPNEPRATGPRGSLVISQMIFRLTREFVNHHINANNDGMLYYFIVLIKHDDVVEHTAMVTSDDGLRNGHIDFSHYLNLKSLRPDFKIRLELHGLKTQRELISHHEKYRSRKGSQSRSSKSSKSFSSSQSSSLCMSLTGFITSPGGPPAVIDAAFQKLGELTLDINSVKFEKFSLGDAQYPLDGSCVVKMRSYAEESRAAVNYRGFLSLYEVVQDLGSWNRLWCSLVDGKLRFWRYPEDENVKDTVTEFDMRWCINEVVPTPEDVKSFHYSMQMDMRVPGDGSSSGPMRILLAADTKDAMTSWIAALNKTIRNLLLWSGNTGSNR</sequence>
<feature type="compositionally biased region" description="Pro residues" evidence="1">
    <location>
        <begin position="311"/>
        <end position="323"/>
    </location>
</feature>
<dbReference type="SUPFAM" id="SSF50729">
    <property type="entry name" value="PH domain-like"/>
    <property type="match status" value="1"/>
</dbReference>
<proteinExistence type="predicted"/>
<dbReference type="InterPro" id="IPR012966">
    <property type="entry name" value="AHD"/>
</dbReference>
<feature type="region of interest" description="Disordered" evidence="1">
    <location>
        <begin position="161"/>
        <end position="193"/>
    </location>
</feature>
<evidence type="ECO:0000313" key="4">
    <source>
        <dbReference type="WBParaSite" id="L893_g32143.t2"/>
    </source>
</evidence>
<feature type="compositionally biased region" description="Acidic residues" evidence="1">
    <location>
        <begin position="247"/>
        <end position="256"/>
    </location>
</feature>
<feature type="compositionally biased region" description="Acidic residues" evidence="1">
    <location>
        <begin position="466"/>
        <end position="484"/>
    </location>
</feature>
<protein>
    <submittedName>
        <fullName evidence="4">PH domain-containing protein</fullName>
    </submittedName>
</protein>
<dbReference type="GO" id="GO:0000281">
    <property type="term" value="P:mitotic cytokinesis"/>
    <property type="evidence" value="ECO:0007669"/>
    <property type="project" value="TreeGrafter"/>
</dbReference>
<reference evidence="4" key="1">
    <citation type="submission" date="2016-11" db="UniProtKB">
        <authorList>
            <consortium name="WormBaseParasite"/>
        </authorList>
    </citation>
    <scope>IDENTIFICATION</scope>
</reference>
<dbReference type="Pfam" id="PF00169">
    <property type="entry name" value="PH"/>
    <property type="match status" value="1"/>
</dbReference>
<feature type="region of interest" description="Disordered" evidence="1">
    <location>
        <begin position="115"/>
        <end position="138"/>
    </location>
</feature>
<dbReference type="InterPro" id="IPR001849">
    <property type="entry name" value="PH_domain"/>
</dbReference>
<evidence type="ECO:0000259" key="2">
    <source>
        <dbReference type="PROSITE" id="PS50003"/>
    </source>
</evidence>
<dbReference type="InterPro" id="IPR051364">
    <property type="entry name" value="Cytokinesis/Rho-signaling"/>
</dbReference>
<dbReference type="GO" id="GO:0000915">
    <property type="term" value="P:actomyosin contractile ring assembly"/>
    <property type="evidence" value="ECO:0007669"/>
    <property type="project" value="TreeGrafter"/>
</dbReference>